<comment type="caution">
    <text evidence="2">The sequence shown here is derived from an EMBL/GenBank/DDBJ whole genome shotgun (WGS) entry which is preliminary data.</text>
</comment>
<protein>
    <submittedName>
        <fullName evidence="2">Uncharacterized protein</fullName>
    </submittedName>
</protein>
<sequence length="287" mass="32156">MLRQRRQIPPPEQPARFIALRPIFQRNHIGLLELDRQRLRQGQSLRPALRPAVLFAGTAQDRHFAGLQSNFIITPAIVQYSGQLPIAPDIGGNQEFGAVGQNPAHIVKFAAAERNVAARQSFRQRVAVPLFGIDDQSEIRAMMANVFRRYDHITRAAPVEPVAKRENPAAVTFTTPERPGRSDHRDGGGEAAHGGDFAPMRQIIIEFPQTRTQRTMEKFRRREKLGGTMKAMMHRMGHDEVDALHDLPCGDPPQILKGSRKIGRGEHLAHHPLAPEHERRRCGVPGP</sequence>
<feature type="region of interest" description="Disordered" evidence="1">
    <location>
        <begin position="173"/>
        <end position="195"/>
    </location>
</feature>
<dbReference type="EMBL" id="VSSQ01021008">
    <property type="protein sequence ID" value="MPM66320.1"/>
    <property type="molecule type" value="Genomic_DNA"/>
</dbReference>
<feature type="region of interest" description="Disordered" evidence="1">
    <location>
        <begin position="267"/>
        <end position="287"/>
    </location>
</feature>
<feature type="compositionally biased region" description="Basic and acidic residues" evidence="1">
    <location>
        <begin position="267"/>
        <end position="281"/>
    </location>
</feature>
<accession>A0A645BLG8</accession>
<reference evidence="2" key="1">
    <citation type="submission" date="2019-08" db="EMBL/GenBank/DDBJ databases">
        <authorList>
            <person name="Kucharzyk K."/>
            <person name="Murdoch R.W."/>
            <person name="Higgins S."/>
            <person name="Loffler F."/>
        </authorList>
    </citation>
    <scope>NUCLEOTIDE SEQUENCE</scope>
</reference>
<feature type="compositionally biased region" description="Basic and acidic residues" evidence="1">
    <location>
        <begin position="178"/>
        <end position="188"/>
    </location>
</feature>
<organism evidence="2">
    <name type="scientific">bioreactor metagenome</name>
    <dbReference type="NCBI Taxonomy" id="1076179"/>
    <lineage>
        <taxon>unclassified sequences</taxon>
        <taxon>metagenomes</taxon>
        <taxon>ecological metagenomes</taxon>
    </lineage>
</organism>
<name>A0A645BLG8_9ZZZZ</name>
<evidence type="ECO:0000313" key="2">
    <source>
        <dbReference type="EMBL" id="MPM66320.1"/>
    </source>
</evidence>
<proteinExistence type="predicted"/>
<evidence type="ECO:0000256" key="1">
    <source>
        <dbReference type="SAM" id="MobiDB-lite"/>
    </source>
</evidence>
<dbReference type="AlphaFoldDB" id="A0A645BLG8"/>
<gene>
    <name evidence="2" type="ORF">SDC9_113227</name>
</gene>